<dbReference type="PROSITE" id="PS00194">
    <property type="entry name" value="THIOREDOXIN_1"/>
    <property type="match status" value="1"/>
</dbReference>
<dbReference type="InterPro" id="IPR013766">
    <property type="entry name" value="Thioredoxin_domain"/>
</dbReference>
<accession>A0A967C4T7</accession>
<gene>
    <name evidence="5" type="ORF">HBA54_07475</name>
</gene>
<organism evidence="5 6">
    <name type="scientific">Pelagibius litoralis</name>
    <dbReference type="NCBI Taxonomy" id="374515"/>
    <lineage>
        <taxon>Bacteria</taxon>
        <taxon>Pseudomonadati</taxon>
        <taxon>Pseudomonadota</taxon>
        <taxon>Alphaproteobacteria</taxon>
        <taxon>Rhodospirillales</taxon>
        <taxon>Rhodovibrionaceae</taxon>
        <taxon>Pelagibius</taxon>
    </lineage>
</organism>
<dbReference type="Gene3D" id="3.40.30.10">
    <property type="entry name" value="Glutaredoxin"/>
    <property type="match status" value="1"/>
</dbReference>
<evidence type="ECO:0000259" key="4">
    <source>
        <dbReference type="PROSITE" id="PS51352"/>
    </source>
</evidence>
<dbReference type="InterPro" id="IPR050553">
    <property type="entry name" value="Thioredoxin_ResA/DsbE_sf"/>
</dbReference>
<evidence type="ECO:0000313" key="6">
    <source>
        <dbReference type="Proteomes" id="UP000761264"/>
    </source>
</evidence>
<dbReference type="GO" id="GO:0030313">
    <property type="term" value="C:cell envelope"/>
    <property type="evidence" value="ECO:0007669"/>
    <property type="project" value="UniProtKB-SubCell"/>
</dbReference>
<dbReference type="EMBL" id="JAAQPH010000004">
    <property type="protein sequence ID" value="NIA68430.1"/>
    <property type="molecule type" value="Genomic_DNA"/>
</dbReference>
<keyword evidence="3" id="KW-0676">Redox-active center</keyword>
<comment type="subcellular location">
    <subcellularLocation>
        <location evidence="1">Cell envelope</location>
    </subcellularLocation>
</comment>
<protein>
    <submittedName>
        <fullName evidence="5">TlpA family protein disulfide reductase</fullName>
    </submittedName>
</protein>
<dbReference type="Pfam" id="PF08534">
    <property type="entry name" value="Redoxin"/>
    <property type="match status" value="1"/>
</dbReference>
<dbReference type="PANTHER" id="PTHR42852">
    <property type="entry name" value="THIOL:DISULFIDE INTERCHANGE PROTEIN DSBE"/>
    <property type="match status" value="1"/>
</dbReference>
<dbReference type="AlphaFoldDB" id="A0A967C4T7"/>
<evidence type="ECO:0000256" key="1">
    <source>
        <dbReference type="ARBA" id="ARBA00004196"/>
    </source>
</evidence>
<sequence>MVTTNRDTPGGIRRLGARIRRTQTGRIMRRALAAVVLAVLAVAFAIYPDLVRASGEERAPSEAPSALKGPFTENFTFSDPPVPAPSVAFESLYGVPLDLGEFKGEVVLVNFWATWCAPCVREMPGLERLHQALKDEGFLVAAVSEDRGGADKVVPFLDRLGLKELPVFLDQKGALARAFSVRGLPATFLIDRNGGIVAGLTGPAEWDSPEAIALIRHYLRSDPSPDAGVSNTSG</sequence>
<comment type="caution">
    <text evidence="5">The sequence shown here is derived from an EMBL/GenBank/DDBJ whole genome shotgun (WGS) entry which is preliminary data.</text>
</comment>
<dbReference type="InterPro" id="IPR017937">
    <property type="entry name" value="Thioredoxin_CS"/>
</dbReference>
<dbReference type="SUPFAM" id="SSF52833">
    <property type="entry name" value="Thioredoxin-like"/>
    <property type="match status" value="1"/>
</dbReference>
<keyword evidence="2" id="KW-0201">Cytochrome c-type biogenesis</keyword>
<proteinExistence type="predicted"/>
<feature type="domain" description="Thioredoxin" evidence="4">
    <location>
        <begin position="78"/>
        <end position="220"/>
    </location>
</feature>
<dbReference type="InterPro" id="IPR013740">
    <property type="entry name" value="Redoxin"/>
</dbReference>
<dbReference type="Proteomes" id="UP000761264">
    <property type="component" value="Unassembled WGS sequence"/>
</dbReference>
<reference evidence="5" key="1">
    <citation type="submission" date="2020-03" db="EMBL/GenBank/DDBJ databases">
        <title>Genome of Pelagibius litoralis DSM 21314T.</title>
        <authorList>
            <person name="Wang G."/>
        </authorList>
    </citation>
    <scope>NUCLEOTIDE SEQUENCE</scope>
    <source>
        <strain evidence="5">DSM 21314</strain>
    </source>
</reference>
<keyword evidence="6" id="KW-1185">Reference proteome</keyword>
<dbReference type="InterPro" id="IPR036249">
    <property type="entry name" value="Thioredoxin-like_sf"/>
</dbReference>
<evidence type="ECO:0000256" key="3">
    <source>
        <dbReference type="ARBA" id="ARBA00023284"/>
    </source>
</evidence>
<dbReference type="RefSeq" id="WP_167222972.1">
    <property type="nucleotide sequence ID" value="NZ_JAAQPH010000004.1"/>
</dbReference>
<dbReference type="GO" id="GO:0017004">
    <property type="term" value="P:cytochrome complex assembly"/>
    <property type="evidence" value="ECO:0007669"/>
    <property type="project" value="UniProtKB-KW"/>
</dbReference>
<dbReference type="GO" id="GO:0015036">
    <property type="term" value="F:disulfide oxidoreductase activity"/>
    <property type="evidence" value="ECO:0007669"/>
    <property type="project" value="UniProtKB-ARBA"/>
</dbReference>
<name>A0A967C4T7_9PROT</name>
<evidence type="ECO:0000256" key="2">
    <source>
        <dbReference type="ARBA" id="ARBA00022748"/>
    </source>
</evidence>
<dbReference type="CDD" id="cd02966">
    <property type="entry name" value="TlpA_like_family"/>
    <property type="match status" value="1"/>
</dbReference>
<dbReference type="PANTHER" id="PTHR42852:SF13">
    <property type="entry name" value="PROTEIN DIPZ"/>
    <property type="match status" value="1"/>
</dbReference>
<evidence type="ECO:0000313" key="5">
    <source>
        <dbReference type="EMBL" id="NIA68430.1"/>
    </source>
</evidence>
<dbReference type="PROSITE" id="PS51352">
    <property type="entry name" value="THIOREDOXIN_2"/>
    <property type="match status" value="1"/>
</dbReference>